<evidence type="ECO:0000259" key="2">
    <source>
        <dbReference type="Pfam" id="PF03732"/>
    </source>
</evidence>
<dbReference type="Pfam" id="PF03732">
    <property type="entry name" value="Retrotrans_gag"/>
    <property type="match status" value="1"/>
</dbReference>
<organism evidence="3 4">
    <name type="scientific">Tanacetum coccineum</name>
    <dbReference type="NCBI Taxonomy" id="301880"/>
    <lineage>
        <taxon>Eukaryota</taxon>
        <taxon>Viridiplantae</taxon>
        <taxon>Streptophyta</taxon>
        <taxon>Embryophyta</taxon>
        <taxon>Tracheophyta</taxon>
        <taxon>Spermatophyta</taxon>
        <taxon>Magnoliopsida</taxon>
        <taxon>eudicotyledons</taxon>
        <taxon>Gunneridae</taxon>
        <taxon>Pentapetalae</taxon>
        <taxon>asterids</taxon>
        <taxon>campanulids</taxon>
        <taxon>Asterales</taxon>
        <taxon>Asteraceae</taxon>
        <taxon>Asteroideae</taxon>
        <taxon>Anthemideae</taxon>
        <taxon>Anthemidinae</taxon>
        <taxon>Tanacetum</taxon>
    </lineage>
</organism>
<keyword evidence="3" id="KW-0808">Transferase</keyword>
<dbReference type="Proteomes" id="UP001151760">
    <property type="component" value="Unassembled WGS sequence"/>
</dbReference>
<reference evidence="3" key="1">
    <citation type="journal article" date="2022" name="Int. J. Mol. Sci.">
        <title>Draft Genome of Tanacetum Coccineum: Genomic Comparison of Closely Related Tanacetum-Family Plants.</title>
        <authorList>
            <person name="Yamashiro T."/>
            <person name="Shiraishi A."/>
            <person name="Nakayama K."/>
            <person name="Satake H."/>
        </authorList>
    </citation>
    <scope>NUCLEOTIDE SEQUENCE</scope>
</reference>
<feature type="region of interest" description="Disordered" evidence="1">
    <location>
        <begin position="455"/>
        <end position="477"/>
    </location>
</feature>
<feature type="compositionally biased region" description="Basic residues" evidence="1">
    <location>
        <begin position="78"/>
        <end position="89"/>
    </location>
</feature>
<dbReference type="PANTHER" id="PTHR33223">
    <property type="entry name" value="CCHC-TYPE DOMAIN-CONTAINING PROTEIN"/>
    <property type="match status" value="1"/>
</dbReference>
<feature type="region of interest" description="Disordered" evidence="1">
    <location>
        <begin position="51"/>
        <end position="165"/>
    </location>
</feature>
<comment type="caution">
    <text evidence="3">The sequence shown here is derived from an EMBL/GenBank/DDBJ whole genome shotgun (WGS) entry which is preliminary data.</text>
</comment>
<feature type="region of interest" description="Disordered" evidence="1">
    <location>
        <begin position="352"/>
        <end position="381"/>
    </location>
</feature>
<feature type="domain" description="Retrotransposon gag" evidence="2">
    <location>
        <begin position="229"/>
        <end position="307"/>
    </location>
</feature>
<dbReference type="PANTHER" id="PTHR33223:SF11">
    <property type="entry name" value="ELEMENT PROTEIN, PUTATIVE-RELATED"/>
    <property type="match status" value="1"/>
</dbReference>
<keyword evidence="3" id="KW-0548">Nucleotidyltransferase</keyword>
<dbReference type="SUPFAM" id="SSF56672">
    <property type="entry name" value="DNA/RNA polymerases"/>
    <property type="match status" value="1"/>
</dbReference>
<dbReference type="GO" id="GO:0003964">
    <property type="term" value="F:RNA-directed DNA polymerase activity"/>
    <property type="evidence" value="ECO:0007669"/>
    <property type="project" value="UniProtKB-KW"/>
</dbReference>
<dbReference type="EMBL" id="BQNB010016220">
    <property type="protein sequence ID" value="GJT49234.1"/>
    <property type="molecule type" value="Genomic_DNA"/>
</dbReference>
<gene>
    <name evidence="3" type="ORF">Tco_0975391</name>
</gene>
<evidence type="ECO:0000256" key="1">
    <source>
        <dbReference type="SAM" id="MobiDB-lite"/>
    </source>
</evidence>
<reference evidence="3" key="2">
    <citation type="submission" date="2022-01" db="EMBL/GenBank/DDBJ databases">
        <authorList>
            <person name="Yamashiro T."/>
            <person name="Shiraishi A."/>
            <person name="Satake H."/>
            <person name="Nakayama K."/>
        </authorList>
    </citation>
    <scope>NUCLEOTIDE SEQUENCE</scope>
</reference>
<dbReference type="Gene3D" id="3.10.10.10">
    <property type="entry name" value="HIV Type 1 Reverse Transcriptase, subunit A, domain 1"/>
    <property type="match status" value="1"/>
</dbReference>
<keyword evidence="3" id="KW-0695">RNA-directed DNA polymerase</keyword>
<dbReference type="InterPro" id="IPR005162">
    <property type="entry name" value="Retrotrans_gag_dom"/>
</dbReference>
<dbReference type="Gene3D" id="2.40.70.10">
    <property type="entry name" value="Acid Proteases"/>
    <property type="match status" value="1"/>
</dbReference>
<sequence>MNPLSFHTLYVLSKRRDLEELCEKHYEKLLPIMADKYDYEKRKKEKLEEVKARLDFGDAQKKNTRAQESAYSESRTTSPRRQRRSRSPRHNPSVFTRLRRERSRLPRHEYKSKERRESTVFKRLRSRGRSTSVHSDSRQESSRYTENYSESEDSEGGHWKSKLQRKKSSVEDDDLSQPWVCAETDPFTSRIHHFDFSKTQMLSHVKTYNGSEDPKDHLKIFQASKNGEVWFDDLPPESIDSYNDLREAFLKNYLQQKKCIRDHIVLHNIKKRDRESTEDFIQRYKSESGNVKGAPECMRISGFVHGITNPELIKRFHEKIPKTVDEMMQVATSFLQGQEAASNQERKKVPQAWRHQEGGHRQNFKKGGGFRSQHKTEKRPDRFTLLTKTPKEILALEKGKFKTPPPMTTPVEKRNANKFCEFHGEVGHNTDECNHLRKQIEDMLKAGKLSHIIRELKQSSGKEQPKKKRKTSRKEKPQEILMIQSRQKAVRQKITQSLSPNLEISFPSLGNDEGAEGPLVIEAEVGGHQVHRMCINGGSSFEILYEHCFNRLRPEIRNQMVPATTSLVGFSGEIKWPFGQITLLVKVGEDEHSTSAWMEFMVVSSTSPFNGIIGRPGLRKMKAVPSTTHGMIKFPIMGGTLMLRSSKIIPIECAMNSRPEEQPPLVNKVKEERIKVAINLEHLKQTVMIGSDLAEKTRSKLCNLLQRSLDIFAWTPTDMTGVPRQIAEHNLNVRKGCQPVRQKKRGQAAERNVAINDKVSKLVTAGIMREVQYHDWLSNPVMVKKSDNSWRMCVDFKDLNKACPKDGYPMQEID</sequence>
<dbReference type="InterPro" id="IPR021109">
    <property type="entry name" value="Peptidase_aspartic_dom_sf"/>
</dbReference>
<feature type="compositionally biased region" description="Basic and acidic residues" evidence="1">
    <location>
        <begin position="103"/>
        <end position="120"/>
    </location>
</feature>
<proteinExistence type="predicted"/>
<protein>
    <submittedName>
        <fullName evidence="3">Reverse transcriptase domain-containing protein</fullName>
    </submittedName>
</protein>
<accession>A0ABQ5EE92</accession>
<dbReference type="InterPro" id="IPR043502">
    <property type="entry name" value="DNA/RNA_pol_sf"/>
</dbReference>
<evidence type="ECO:0000313" key="3">
    <source>
        <dbReference type="EMBL" id="GJT49234.1"/>
    </source>
</evidence>
<feature type="compositionally biased region" description="Basic and acidic residues" evidence="1">
    <location>
        <begin position="51"/>
        <end position="61"/>
    </location>
</feature>
<name>A0ABQ5EE92_9ASTR</name>
<evidence type="ECO:0000313" key="4">
    <source>
        <dbReference type="Proteomes" id="UP001151760"/>
    </source>
</evidence>
<keyword evidence="4" id="KW-1185">Reference proteome</keyword>